<comment type="caution">
    <text evidence="1">The sequence shown here is derived from an EMBL/GenBank/DDBJ whole genome shotgun (WGS) entry which is preliminary data.</text>
</comment>
<keyword evidence="2" id="KW-1185">Reference proteome</keyword>
<name>A0A8H4N4F8_9PEZI</name>
<sequence length="181" mass="19363">MAFRSATQNTTAFAYPYDTPAFNTSGAALPPGGVAVDAASAYAFAPMLSVDGEARPQTALYLSVGHRLQEFWFLFRVGWSARNLSVPMEIDRGAPIAATSYVYGGKRYVQVLVTRTDGGVRMAYLDGGTNSTADWTYTDEVSGMEDVVPLSPIAATQTGRTSTTGMPVWERVGVVNTTVVD</sequence>
<dbReference type="Proteomes" id="UP000572817">
    <property type="component" value="Unassembled WGS sequence"/>
</dbReference>
<gene>
    <name evidence="1" type="ORF">GTA08_BOTSDO13731</name>
</gene>
<dbReference type="OrthoDB" id="3942327at2759"/>
<evidence type="ECO:0000313" key="2">
    <source>
        <dbReference type="Proteomes" id="UP000572817"/>
    </source>
</evidence>
<dbReference type="SUPFAM" id="SSF89372">
    <property type="entry name" value="Fucose-specific lectin"/>
    <property type="match status" value="1"/>
</dbReference>
<dbReference type="EMBL" id="WWBZ02000013">
    <property type="protein sequence ID" value="KAF4310704.1"/>
    <property type="molecule type" value="Genomic_DNA"/>
</dbReference>
<organism evidence="1 2">
    <name type="scientific">Botryosphaeria dothidea</name>
    <dbReference type="NCBI Taxonomy" id="55169"/>
    <lineage>
        <taxon>Eukaryota</taxon>
        <taxon>Fungi</taxon>
        <taxon>Dikarya</taxon>
        <taxon>Ascomycota</taxon>
        <taxon>Pezizomycotina</taxon>
        <taxon>Dothideomycetes</taxon>
        <taxon>Dothideomycetes incertae sedis</taxon>
        <taxon>Botryosphaeriales</taxon>
        <taxon>Botryosphaeriaceae</taxon>
        <taxon>Botryosphaeria</taxon>
    </lineage>
</organism>
<protein>
    <submittedName>
        <fullName evidence="1">Uncharacterized protein</fullName>
    </submittedName>
</protein>
<dbReference type="Gene3D" id="2.120.10.70">
    <property type="entry name" value="Fucose-specific lectin"/>
    <property type="match status" value="1"/>
</dbReference>
<dbReference type="AlphaFoldDB" id="A0A8H4N4F8"/>
<proteinExistence type="predicted"/>
<reference evidence="1" key="1">
    <citation type="submission" date="2020-04" db="EMBL/GenBank/DDBJ databases">
        <title>Genome Assembly and Annotation of Botryosphaeria dothidea sdau 11-99, a Latent Pathogen of Apple Fruit Ring Rot in China.</title>
        <authorList>
            <person name="Yu C."/>
            <person name="Diao Y."/>
            <person name="Lu Q."/>
            <person name="Zhao J."/>
            <person name="Cui S."/>
            <person name="Peng C."/>
            <person name="He B."/>
            <person name="Liu H."/>
        </authorList>
    </citation>
    <scope>NUCLEOTIDE SEQUENCE [LARGE SCALE GENOMIC DNA]</scope>
    <source>
        <strain evidence="1">Sdau11-99</strain>
    </source>
</reference>
<accession>A0A8H4N4F8</accession>
<evidence type="ECO:0000313" key="1">
    <source>
        <dbReference type="EMBL" id="KAF4310704.1"/>
    </source>
</evidence>